<dbReference type="EMBL" id="CM020619">
    <property type="protein sequence ID" value="KAK1862869.1"/>
    <property type="molecule type" value="Genomic_DNA"/>
</dbReference>
<gene>
    <name evidence="1" type="ORF">I4F81_005436</name>
</gene>
<reference evidence="1" key="1">
    <citation type="submission" date="2019-11" db="EMBL/GenBank/DDBJ databases">
        <title>Nori genome reveals adaptations in red seaweeds to the harsh intertidal environment.</title>
        <authorList>
            <person name="Wang D."/>
            <person name="Mao Y."/>
        </authorList>
    </citation>
    <scope>NUCLEOTIDE SEQUENCE</scope>
    <source>
        <tissue evidence="1">Gametophyte</tissue>
    </source>
</reference>
<proteinExistence type="predicted"/>
<organism evidence="1 2">
    <name type="scientific">Pyropia yezoensis</name>
    <name type="common">Susabi-nori</name>
    <name type="synonym">Porphyra yezoensis</name>
    <dbReference type="NCBI Taxonomy" id="2788"/>
    <lineage>
        <taxon>Eukaryota</taxon>
        <taxon>Rhodophyta</taxon>
        <taxon>Bangiophyceae</taxon>
        <taxon>Bangiales</taxon>
        <taxon>Bangiaceae</taxon>
        <taxon>Pyropia</taxon>
    </lineage>
</organism>
<protein>
    <submittedName>
        <fullName evidence="1">Uncharacterized protein</fullName>
    </submittedName>
</protein>
<evidence type="ECO:0000313" key="1">
    <source>
        <dbReference type="EMBL" id="KAK1862869.1"/>
    </source>
</evidence>
<sequence length="250" mass="27009">MVAASSGPTMASGSGASGPSATTTTVNDSSSGMLNFLDRVTPDQGAAIDAAILRFFVACRISIRSVESATFISLLKLLRPAFMYNRDLLRACVRNRPALRNLLERNGWTELRLLVKPRDQIARDAQAICLCVAESASDARDWTAACRILDPVAVYLRVFDGQSARLSLMLPATLRLQDEMNSLEETLRTSGLATTASSTVFFQIRAAVDKRVSGPVGRSVRVPLLSDMHYLAASLDPRVFDPQATDVATG</sequence>
<evidence type="ECO:0000313" key="2">
    <source>
        <dbReference type="Proteomes" id="UP000798662"/>
    </source>
</evidence>
<name>A0ACC3BYU5_PYRYE</name>
<dbReference type="Proteomes" id="UP000798662">
    <property type="component" value="Chromosome 2"/>
</dbReference>
<comment type="caution">
    <text evidence="1">The sequence shown here is derived from an EMBL/GenBank/DDBJ whole genome shotgun (WGS) entry which is preliminary data.</text>
</comment>
<keyword evidence="2" id="KW-1185">Reference proteome</keyword>
<accession>A0ACC3BYU5</accession>